<dbReference type="Proteomes" id="UP001156703">
    <property type="component" value="Unassembled WGS sequence"/>
</dbReference>
<accession>A0ABQ5Z834</accession>
<dbReference type="InterPro" id="IPR036390">
    <property type="entry name" value="WH_DNA-bd_sf"/>
</dbReference>
<evidence type="ECO:0000313" key="3">
    <source>
        <dbReference type="Proteomes" id="UP001156703"/>
    </source>
</evidence>
<name>A0ABQ5Z834_9SPHN</name>
<dbReference type="InterPro" id="IPR005149">
    <property type="entry name" value="Tscrpt_reg_PadR_N"/>
</dbReference>
<evidence type="ECO:0000259" key="1">
    <source>
        <dbReference type="PROSITE" id="PS50995"/>
    </source>
</evidence>
<comment type="caution">
    <text evidence="2">The sequence shown here is derived from an EMBL/GenBank/DDBJ whole genome shotgun (WGS) entry which is preliminary data.</text>
</comment>
<proteinExistence type="predicted"/>
<dbReference type="InterPro" id="IPR000835">
    <property type="entry name" value="HTH_MarR-typ"/>
</dbReference>
<dbReference type="Pfam" id="PF03551">
    <property type="entry name" value="PadR"/>
    <property type="match status" value="1"/>
</dbReference>
<keyword evidence="3" id="KW-1185">Reference proteome</keyword>
<sequence>MLLHAYVSPNSVMMTKELLNATSVPQTTAFRWLQYLEQEGYLEKAEHPSLTDNRATFYRLTPDGRVSLERVLEDMLRE</sequence>
<evidence type="ECO:0000313" key="2">
    <source>
        <dbReference type="EMBL" id="GLR48156.1"/>
    </source>
</evidence>
<dbReference type="SUPFAM" id="SSF46785">
    <property type="entry name" value="Winged helix' DNA-binding domain"/>
    <property type="match status" value="1"/>
</dbReference>
<feature type="domain" description="HTH marR-type" evidence="1">
    <location>
        <begin position="1"/>
        <end position="78"/>
    </location>
</feature>
<organism evidence="2 3">
    <name type="scientific">Sphingomonas astaxanthinifaciens DSM 22298</name>
    <dbReference type="NCBI Taxonomy" id="1123267"/>
    <lineage>
        <taxon>Bacteria</taxon>
        <taxon>Pseudomonadati</taxon>
        <taxon>Pseudomonadota</taxon>
        <taxon>Alphaproteobacteria</taxon>
        <taxon>Sphingomonadales</taxon>
        <taxon>Sphingomonadaceae</taxon>
        <taxon>Sphingomonas</taxon>
    </lineage>
</organism>
<reference evidence="3" key="1">
    <citation type="journal article" date="2019" name="Int. J. Syst. Evol. Microbiol.">
        <title>The Global Catalogue of Microorganisms (GCM) 10K type strain sequencing project: providing services to taxonomists for standard genome sequencing and annotation.</title>
        <authorList>
            <consortium name="The Broad Institute Genomics Platform"/>
            <consortium name="The Broad Institute Genome Sequencing Center for Infectious Disease"/>
            <person name="Wu L."/>
            <person name="Ma J."/>
        </authorList>
    </citation>
    <scope>NUCLEOTIDE SEQUENCE [LARGE SCALE GENOMIC DNA]</scope>
    <source>
        <strain evidence="3">NBRC 102146</strain>
    </source>
</reference>
<dbReference type="PROSITE" id="PS50995">
    <property type="entry name" value="HTH_MARR_2"/>
    <property type="match status" value="1"/>
</dbReference>
<dbReference type="InterPro" id="IPR036388">
    <property type="entry name" value="WH-like_DNA-bd_sf"/>
</dbReference>
<gene>
    <name evidence="2" type="ORF">GCM10007925_18690</name>
</gene>
<dbReference type="Gene3D" id="1.10.10.10">
    <property type="entry name" value="Winged helix-like DNA-binding domain superfamily/Winged helix DNA-binding domain"/>
    <property type="match status" value="1"/>
</dbReference>
<protein>
    <recommendedName>
        <fullName evidence="1">HTH marR-type domain-containing protein</fullName>
    </recommendedName>
</protein>
<dbReference type="EMBL" id="BSOO01000019">
    <property type="protein sequence ID" value="GLR48156.1"/>
    <property type="molecule type" value="Genomic_DNA"/>
</dbReference>